<organism evidence="6 7">
    <name type="scientific">Pigmentiphaga kullae</name>
    <dbReference type="NCBI Taxonomy" id="151784"/>
    <lineage>
        <taxon>Bacteria</taxon>
        <taxon>Pseudomonadati</taxon>
        <taxon>Pseudomonadota</taxon>
        <taxon>Betaproteobacteria</taxon>
        <taxon>Burkholderiales</taxon>
        <taxon>Alcaligenaceae</taxon>
        <taxon>Pigmentiphaga</taxon>
    </lineage>
</organism>
<evidence type="ECO:0000259" key="5">
    <source>
        <dbReference type="PROSITE" id="PS50931"/>
    </source>
</evidence>
<dbReference type="OrthoDB" id="8587114at2"/>
<evidence type="ECO:0000313" key="7">
    <source>
        <dbReference type="Proteomes" id="UP000292445"/>
    </source>
</evidence>
<name>A0A4Q7NIY3_9BURK</name>
<dbReference type="SUPFAM" id="SSF46785">
    <property type="entry name" value="Winged helix' DNA-binding domain"/>
    <property type="match status" value="1"/>
</dbReference>
<evidence type="ECO:0000256" key="2">
    <source>
        <dbReference type="ARBA" id="ARBA00023015"/>
    </source>
</evidence>
<dbReference type="RefSeq" id="WP_130356200.1">
    <property type="nucleotide sequence ID" value="NZ_SGXC01000001.1"/>
</dbReference>
<dbReference type="InterPro" id="IPR036388">
    <property type="entry name" value="WH-like_DNA-bd_sf"/>
</dbReference>
<dbReference type="FunFam" id="1.10.10.10:FF:000001">
    <property type="entry name" value="LysR family transcriptional regulator"/>
    <property type="match status" value="1"/>
</dbReference>
<dbReference type="PANTHER" id="PTHR30419">
    <property type="entry name" value="HTH-TYPE TRANSCRIPTIONAL REGULATOR YBHD"/>
    <property type="match status" value="1"/>
</dbReference>
<dbReference type="PROSITE" id="PS50931">
    <property type="entry name" value="HTH_LYSR"/>
    <property type="match status" value="1"/>
</dbReference>
<dbReference type="GO" id="GO:0003677">
    <property type="term" value="F:DNA binding"/>
    <property type="evidence" value="ECO:0007669"/>
    <property type="project" value="UniProtKB-KW"/>
</dbReference>
<dbReference type="InterPro" id="IPR005119">
    <property type="entry name" value="LysR_subst-bd"/>
</dbReference>
<dbReference type="Gene3D" id="1.10.10.10">
    <property type="entry name" value="Winged helix-like DNA-binding domain superfamily/Winged helix DNA-binding domain"/>
    <property type="match status" value="1"/>
</dbReference>
<evidence type="ECO:0000313" key="6">
    <source>
        <dbReference type="EMBL" id="RZS84883.1"/>
    </source>
</evidence>
<feature type="domain" description="HTH lysR-type" evidence="5">
    <location>
        <begin position="1"/>
        <end position="58"/>
    </location>
</feature>
<dbReference type="GO" id="GO:0003700">
    <property type="term" value="F:DNA-binding transcription factor activity"/>
    <property type="evidence" value="ECO:0007669"/>
    <property type="project" value="InterPro"/>
</dbReference>
<dbReference type="AlphaFoldDB" id="A0A4Q7NIY3"/>
<dbReference type="InterPro" id="IPR000847">
    <property type="entry name" value="LysR_HTH_N"/>
</dbReference>
<accession>A0A4Q7NIY3</accession>
<evidence type="ECO:0000256" key="3">
    <source>
        <dbReference type="ARBA" id="ARBA00023125"/>
    </source>
</evidence>
<comment type="similarity">
    <text evidence="1">Belongs to the LysR transcriptional regulatory family.</text>
</comment>
<sequence>MDIRQLKYFVTVAAHENFSKAAQQLFIAQPALSRRIRMLEDELGVRLFERHLRGATLTPEGRRLLDRAQYLLRSFDQLKSDVHDTQGPPSGPVIIGMTPNYVTVIGAALTIAIKQRFPDAQPHIVQAFSPAMHDMLRDNAVDIALLSGATPAPPPAHMLAVEPLFEDRLCLVGRAGDPLLARSEIPVRQLRGLPLILTGVSRAGIRNEIEALAARQRVPLRIEAEVGAFALAAQLVRRGMGYTVYLPSSVALESGLAAVPIAGLWLQRSLAWPVSRPLSRVASEVLPMVRELIMAQVEQGQWQGARAVGRRRPRG</sequence>
<dbReference type="PRINTS" id="PR00039">
    <property type="entry name" value="HTHLYSR"/>
</dbReference>
<dbReference type="InterPro" id="IPR036390">
    <property type="entry name" value="WH_DNA-bd_sf"/>
</dbReference>
<reference evidence="6 7" key="1">
    <citation type="submission" date="2019-02" db="EMBL/GenBank/DDBJ databases">
        <title>Genomic Encyclopedia of Type Strains, Phase IV (KMG-IV): sequencing the most valuable type-strain genomes for metagenomic binning, comparative biology and taxonomic classification.</title>
        <authorList>
            <person name="Goeker M."/>
        </authorList>
    </citation>
    <scope>NUCLEOTIDE SEQUENCE [LARGE SCALE GENOMIC DNA]</scope>
    <source>
        <strain evidence="6 7">K24</strain>
    </source>
</reference>
<dbReference type="EMBL" id="SGXC01000001">
    <property type="protein sequence ID" value="RZS84883.1"/>
    <property type="molecule type" value="Genomic_DNA"/>
</dbReference>
<dbReference type="Gene3D" id="3.40.190.290">
    <property type="match status" value="1"/>
</dbReference>
<keyword evidence="3" id="KW-0238">DNA-binding</keyword>
<proteinExistence type="inferred from homology"/>
<keyword evidence="2" id="KW-0805">Transcription regulation</keyword>
<dbReference type="SUPFAM" id="SSF53850">
    <property type="entry name" value="Periplasmic binding protein-like II"/>
    <property type="match status" value="1"/>
</dbReference>
<dbReference type="Pfam" id="PF00126">
    <property type="entry name" value="HTH_1"/>
    <property type="match status" value="1"/>
</dbReference>
<protein>
    <submittedName>
        <fullName evidence="6">LysR family nitrogen assimilation transcriptional regulator</fullName>
    </submittedName>
</protein>
<dbReference type="Proteomes" id="UP000292445">
    <property type="component" value="Unassembled WGS sequence"/>
</dbReference>
<evidence type="ECO:0000256" key="1">
    <source>
        <dbReference type="ARBA" id="ARBA00009437"/>
    </source>
</evidence>
<dbReference type="GO" id="GO:0005829">
    <property type="term" value="C:cytosol"/>
    <property type="evidence" value="ECO:0007669"/>
    <property type="project" value="TreeGrafter"/>
</dbReference>
<keyword evidence="7" id="KW-1185">Reference proteome</keyword>
<dbReference type="Pfam" id="PF03466">
    <property type="entry name" value="LysR_substrate"/>
    <property type="match status" value="1"/>
</dbReference>
<keyword evidence="4" id="KW-0804">Transcription</keyword>
<evidence type="ECO:0000256" key="4">
    <source>
        <dbReference type="ARBA" id="ARBA00023163"/>
    </source>
</evidence>
<dbReference type="InterPro" id="IPR050950">
    <property type="entry name" value="HTH-type_LysR_regulators"/>
</dbReference>
<gene>
    <name evidence="6" type="ORF">EV675_0904</name>
</gene>
<comment type="caution">
    <text evidence="6">The sequence shown here is derived from an EMBL/GenBank/DDBJ whole genome shotgun (WGS) entry which is preliminary data.</text>
</comment>